<feature type="domain" description="Inosine/uridine-preferring nucleoside hydrolase" evidence="3">
    <location>
        <begin position="551"/>
        <end position="886"/>
    </location>
</feature>
<comment type="caution">
    <text evidence="4">The sequence shown here is derived from an EMBL/GenBank/DDBJ whole genome shotgun (WGS) entry which is preliminary data.</text>
</comment>
<dbReference type="InterPro" id="IPR001910">
    <property type="entry name" value="Inosine/uridine_hydrolase_dom"/>
</dbReference>
<dbReference type="EMBL" id="JAEACU010000002">
    <property type="protein sequence ID" value="KAH7543155.1"/>
    <property type="molecule type" value="Genomic_DNA"/>
</dbReference>
<gene>
    <name evidence="4" type="ORF">FEM48_Zijuj02G0153200</name>
</gene>
<dbReference type="Proteomes" id="UP000813462">
    <property type="component" value="Unassembled WGS sequence"/>
</dbReference>
<evidence type="ECO:0000313" key="5">
    <source>
        <dbReference type="Proteomes" id="UP000813462"/>
    </source>
</evidence>
<feature type="chain" id="PRO_5036942203" description="Inosine/uridine-preferring nucleoside hydrolase domain-containing protein" evidence="2">
    <location>
        <begin position="28"/>
        <end position="922"/>
    </location>
</feature>
<dbReference type="Gene3D" id="3.90.245.10">
    <property type="entry name" value="Ribonucleoside hydrolase-like"/>
    <property type="match status" value="2"/>
</dbReference>
<dbReference type="GO" id="GO:0016799">
    <property type="term" value="F:hydrolase activity, hydrolyzing N-glycosyl compounds"/>
    <property type="evidence" value="ECO:0007669"/>
    <property type="project" value="InterPro"/>
</dbReference>
<protein>
    <recommendedName>
        <fullName evidence="3">Inosine/uridine-preferring nucleoside hydrolase domain-containing protein</fullName>
    </recommendedName>
</protein>
<dbReference type="SUPFAM" id="SSF53590">
    <property type="entry name" value="Nucleoside hydrolase"/>
    <property type="match status" value="2"/>
</dbReference>
<dbReference type="InterPro" id="IPR036452">
    <property type="entry name" value="Ribo_hydro-like"/>
</dbReference>
<keyword evidence="2" id="KW-0732">Signal</keyword>
<dbReference type="Pfam" id="PF01156">
    <property type="entry name" value="IU_nuc_hydro"/>
    <property type="match status" value="2"/>
</dbReference>
<evidence type="ECO:0000259" key="3">
    <source>
        <dbReference type="Pfam" id="PF01156"/>
    </source>
</evidence>
<organism evidence="4 5">
    <name type="scientific">Ziziphus jujuba var. spinosa</name>
    <dbReference type="NCBI Taxonomy" id="714518"/>
    <lineage>
        <taxon>Eukaryota</taxon>
        <taxon>Viridiplantae</taxon>
        <taxon>Streptophyta</taxon>
        <taxon>Embryophyta</taxon>
        <taxon>Tracheophyta</taxon>
        <taxon>Spermatophyta</taxon>
        <taxon>Magnoliopsida</taxon>
        <taxon>eudicotyledons</taxon>
        <taxon>Gunneridae</taxon>
        <taxon>Pentapetalae</taxon>
        <taxon>rosids</taxon>
        <taxon>fabids</taxon>
        <taxon>Rosales</taxon>
        <taxon>Rhamnaceae</taxon>
        <taxon>Paliureae</taxon>
        <taxon>Ziziphus</taxon>
    </lineage>
</organism>
<comment type="similarity">
    <text evidence="1">Belongs to the IUNH family.</text>
</comment>
<proteinExistence type="inferred from homology"/>
<dbReference type="PANTHER" id="PTHR46692">
    <property type="entry name" value="INOSINE-URIDINE PREFERRING NUCLEOSIDE HYDROLASE FAMILY PROTEIN"/>
    <property type="match status" value="1"/>
</dbReference>
<name>A0A978VWG0_ZIZJJ</name>
<reference evidence="4" key="1">
    <citation type="journal article" date="2021" name="Front. Plant Sci.">
        <title>Chromosome-Scale Genome Assembly for Chinese Sour Jujube and Insights Into Its Genome Evolution and Domestication Signature.</title>
        <authorList>
            <person name="Shen L.-Y."/>
            <person name="Luo H."/>
            <person name="Wang X.-L."/>
            <person name="Wang X.-M."/>
            <person name="Qiu X.-J."/>
            <person name="Liu H."/>
            <person name="Zhou S.-S."/>
            <person name="Jia K.-H."/>
            <person name="Nie S."/>
            <person name="Bao Y.-T."/>
            <person name="Zhang R.-G."/>
            <person name="Yun Q.-Z."/>
            <person name="Chai Y.-H."/>
            <person name="Lu J.-Y."/>
            <person name="Li Y."/>
            <person name="Zhao S.-W."/>
            <person name="Mao J.-F."/>
            <person name="Jia S.-G."/>
            <person name="Mao Y.-M."/>
        </authorList>
    </citation>
    <scope>NUCLEOTIDE SEQUENCE</scope>
    <source>
        <strain evidence="4">AT0</strain>
        <tissue evidence="4">Leaf</tissue>
    </source>
</reference>
<evidence type="ECO:0000256" key="1">
    <source>
        <dbReference type="ARBA" id="ARBA00009176"/>
    </source>
</evidence>
<feature type="signal peptide" evidence="2">
    <location>
        <begin position="1"/>
        <end position="27"/>
    </location>
</feature>
<evidence type="ECO:0000313" key="4">
    <source>
        <dbReference type="EMBL" id="KAH7543155.1"/>
    </source>
</evidence>
<dbReference type="AlphaFoldDB" id="A0A978VWG0"/>
<sequence length="922" mass="103254">MALLATMLLKILVWLQIMVLRLDVLNSGDYYAQAQPRRILVDTDMDGDDVFALLYLLKQNKTEFDLQAITINANGWSDAGHAVNHLYDLLFMMDRDHIPVGVGGEGAILPNHTILSDVGGYLPIIDQVYIYIYIVFREGPGSYTTKKTKIIIIIIKFRSSTAGNCRYRQAIPVGHGGRLGVNTNHGLRRAFLPQGDRRYIPLQQPSTQKVMRDAISAGPITVFLLGSHTNLALFLIAHPHLKKNIEHIYAMGGAVRPTCNNPNSSKAGLCEEDFGNLYPQDTNPYAEFNIFEDPFAAYTVYIYIHIYLSAGHDHKLIASSVLHSGIPFTLIPLDATRTIPVDENFYLAFENKQNTYEAQYSFKTLKIVHDTWPNSDFYKQYCMWDSFMVGVALSQMRNSHGENEFAEMEYMNITVITSNEPYGTSDGSNPLIDWGSSNTIFKIEKNGVHGGHVQLGMQDQFCLVEGGHKGKCQDGYTKEVNGTEAVEILVATIAKPNQDSGSSLGKEFYKSFLDVLNQPEQTGRFNITTQFPYYEEILYKPDMRKLKGKPVVFDMDMSVGDFVALLYMLKLPAELINLKGILISGNGWATSATVDVVYDILHMMGRDDIPVGLGNVYAVGHAHPFYPAIGHCMYSKAVPQGSGGFLDSDTLYGLARDLPRSPRRYTEDTDNPELTKRTALDVWKSSVKSLNPGAKITILTSAPLTNLAEIVRSENTSVIQDIYIVGGHIRQDNEKGNLFTVPSNEYAEFNIFLDPLAAKTVFDSKLDVTLIPLHIQKQVSSFPKILNNLKLANRTPEALFVQRLLSRLWRLQQNNNRYLHVDTFLGEILGAVILAGNHPELNEEFNYKLLKVIAEGDISEIGQLIIDENQGKRVKVLKNVNEDAYYDHFTGVFGDHKQSAVIGSFWEQKIIWSTSLSSNNSH</sequence>
<feature type="domain" description="Inosine/uridine-preferring nucleoside hydrolase" evidence="3">
    <location>
        <begin position="39"/>
        <end position="421"/>
    </location>
</feature>
<dbReference type="PANTHER" id="PTHR46692:SF2">
    <property type="entry name" value="INOSINE_URIDINE-PREFERRING NUCLEOSIDE HYDROLASE DOMAIN-CONTAINING PROTEIN"/>
    <property type="match status" value="1"/>
</dbReference>
<accession>A0A978VWG0</accession>
<evidence type="ECO:0000256" key="2">
    <source>
        <dbReference type="SAM" id="SignalP"/>
    </source>
</evidence>